<dbReference type="GO" id="GO:0003700">
    <property type="term" value="F:DNA-binding transcription factor activity"/>
    <property type="evidence" value="ECO:0007669"/>
    <property type="project" value="InterPro"/>
</dbReference>
<evidence type="ECO:0000313" key="10">
    <source>
        <dbReference type="Proteomes" id="UP000299102"/>
    </source>
</evidence>
<proteinExistence type="predicted"/>
<name>A0A4C1ZNF8_EUMVA</name>
<evidence type="ECO:0000313" key="9">
    <source>
        <dbReference type="EMBL" id="GBP88753.1"/>
    </source>
</evidence>
<keyword evidence="3" id="KW-0238">DNA-binding</keyword>
<keyword evidence="2" id="KW-0805">Transcription regulation</keyword>
<dbReference type="Proteomes" id="UP000299102">
    <property type="component" value="Unassembled WGS sequence"/>
</dbReference>
<keyword evidence="7" id="KW-0812">Transmembrane</keyword>
<keyword evidence="5" id="KW-0539">Nucleus</keyword>
<evidence type="ECO:0000259" key="8">
    <source>
        <dbReference type="PROSITE" id="PS51032"/>
    </source>
</evidence>
<evidence type="ECO:0000256" key="3">
    <source>
        <dbReference type="ARBA" id="ARBA00023125"/>
    </source>
</evidence>
<keyword evidence="7" id="KW-0472">Membrane</keyword>
<comment type="caution">
    <text evidence="9">The sequence shown here is derived from an EMBL/GenBank/DDBJ whole genome shotgun (WGS) entry which is preliminary data.</text>
</comment>
<feature type="region of interest" description="Disordered" evidence="6">
    <location>
        <begin position="283"/>
        <end position="352"/>
    </location>
</feature>
<keyword evidence="7" id="KW-1133">Transmembrane helix</keyword>
<feature type="compositionally biased region" description="Polar residues" evidence="6">
    <location>
        <begin position="169"/>
        <end position="178"/>
    </location>
</feature>
<accession>A0A4C1ZNF8</accession>
<feature type="region of interest" description="Disordered" evidence="6">
    <location>
        <begin position="134"/>
        <end position="205"/>
    </location>
</feature>
<sequence>MVCFKNHYHSIGTDFDAPAPIGRRASAAAESANDVGGTYRGIWCTMIEVGERTSYSRQRGGGGRWRAQFRSPHRRGRTRTGAMAFRTLFALAALVALAATSTSETSQPRLIDFDPWAWLPASRNRSPSIMDYFFPPSRTPKQSNLDPPHDREPPRTTVSRPTVGGETLPPTTVETRTASPARKATTTLTKNKSTNTIRSSTNTVTATASGGLKTKKLPQKISASPDTTIDYEITKNAKTEISTDSTTVSVRTSNESSTPRPTKHYTIHPVRTTERTTLTDVETTYDTESTEIVDDPTEDGATGTTSAEFKETSPALNTATVAESRATSDATGASTQPVDSSTEPADSREGYLPLRDRPAQTHVKINDQTKKEGRLVAISSLKITIISIQTARVREKEHLNSMAEAVTLSIISREKAGCITSDNVQTKKERN</sequence>
<gene>
    <name evidence="9" type="ORF">EVAR_62166_1</name>
</gene>
<keyword evidence="4" id="KW-0804">Transcription</keyword>
<feature type="transmembrane region" description="Helical" evidence="7">
    <location>
        <begin position="80"/>
        <end position="99"/>
    </location>
</feature>
<comment type="subcellular location">
    <subcellularLocation>
        <location evidence="1">Nucleus</location>
    </subcellularLocation>
</comment>
<feature type="domain" description="AP2/ERF" evidence="8">
    <location>
        <begin position="38"/>
        <end position="114"/>
    </location>
</feature>
<dbReference type="EMBL" id="BGZK01001955">
    <property type="protein sequence ID" value="GBP88753.1"/>
    <property type="molecule type" value="Genomic_DNA"/>
</dbReference>
<dbReference type="PROSITE" id="PS51032">
    <property type="entry name" value="AP2_ERF"/>
    <property type="match status" value="1"/>
</dbReference>
<reference evidence="9 10" key="1">
    <citation type="journal article" date="2019" name="Commun. Biol.">
        <title>The bagworm genome reveals a unique fibroin gene that provides high tensile strength.</title>
        <authorList>
            <person name="Kono N."/>
            <person name="Nakamura H."/>
            <person name="Ohtoshi R."/>
            <person name="Tomita M."/>
            <person name="Numata K."/>
            <person name="Arakawa K."/>
        </authorList>
    </citation>
    <scope>NUCLEOTIDE SEQUENCE [LARGE SCALE GENOMIC DNA]</scope>
</reference>
<dbReference type="GO" id="GO:0003677">
    <property type="term" value="F:DNA binding"/>
    <property type="evidence" value="ECO:0007669"/>
    <property type="project" value="UniProtKB-KW"/>
</dbReference>
<feature type="compositionally biased region" description="Polar residues" evidence="6">
    <location>
        <begin position="314"/>
        <end position="344"/>
    </location>
</feature>
<dbReference type="InterPro" id="IPR001471">
    <property type="entry name" value="AP2/ERF_dom"/>
</dbReference>
<evidence type="ECO:0000256" key="7">
    <source>
        <dbReference type="SAM" id="Phobius"/>
    </source>
</evidence>
<feature type="compositionally biased region" description="Acidic residues" evidence="6">
    <location>
        <begin position="283"/>
        <end position="298"/>
    </location>
</feature>
<evidence type="ECO:0000256" key="4">
    <source>
        <dbReference type="ARBA" id="ARBA00023163"/>
    </source>
</evidence>
<feature type="compositionally biased region" description="Low complexity" evidence="6">
    <location>
        <begin position="185"/>
        <end position="196"/>
    </location>
</feature>
<evidence type="ECO:0000256" key="2">
    <source>
        <dbReference type="ARBA" id="ARBA00023015"/>
    </source>
</evidence>
<dbReference type="OrthoDB" id="7482014at2759"/>
<dbReference type="GO" id="GO:0005634">
    <property type="term" value="C:nucleus"/>
    <property type="evidence" value="ECO:0007669"/>
    <property type="project" value="UniProtKB-SubCell"/>
</dbReference>
<protein>
    <recommendedName>
        <fullName evidence="8">AP2/ERF domain-containing protein</fullName>
    </recommendedName>
</protein>
<feature type="compositionally biased region" description="Low complexity" evidence="6">
    <location>
        <begin position="243"/>
        <end position="253"/>
    </location>
</feature>
<feature type="region of interest" description="Disordered" evidence="6">
    <location>
        <begin position="243"/>
        <end position="266"/>
    </location>
</feature>
<dbReference type="AlphaFoldDB" id="A0A4C1ZNF8"/>
<organism evidence="9 10">
    <name type="scientific">Eumeta variegata</name>
    <name type="common">Bagworm moth</name>
    <name type="synonym">Eumeta japonica</name>
    <dbReference type="NCBI Taxonomy" id="151549"/>
    <lineage>
        <taxon>Eukaryota</taxon>
        <taxon>Metazoa</taxon>
        <taxon>Ecdysozoa</taxon>
        <taxon>Arthropoda</taxon>
        <taxon>Hexapoda</taxon>
        <taxon>Insecta</taxon>
        <taxon>Pterygota</taxon>
        <taxon>Neoptera</taxon>
        <taxon>Endopterygota</taxon>
        <taxon>Lepidoptera</taxon>
        <taxon>Glossata</taxon>
        <taxon>Ditrysia</taxon>
        <taxon>Tineoidea</taxon>
        <taxon>Psychidae</taxon>
        <taxon>Oiketicinae</taxon>
        <taxon>Eumeta</taxon>
    </lineage>
</organism>
<feature type="region of interest" description="Disordered" evidence="6">
    <location>
        <begin position="55"/>
        <end position="77"/>
    </location>
</feature>
<evidence type="ECO:0000256" key="5">
    <source>
        <dbReference type="ARBA" id="ARBA00023242"/>
    </source>
</evidence>
<evidence type="ECO:0000256" key="1">
    <source>
        <dbReference type="ARBA" id="ARBA00004123"/>
    </source>
</evidence>
<evidence type="ECO:0000256" key="6">
    <source>
        <dbReference type="SAM" id="MobiDB-lite"/>
    </source>
</evidence>
<keyword evidence="10" id="KW-1185">Reference proteome</keyword>